<organism evidence="1 2">
    <name type="scientific">Actinomadura vinacea</name>
    <dbReference type="NCBI Taxonomy" id="115336"/>
    <lineage>
        <taxon>Bacteria</taxon>
        <taxon>Bacillati</taxon>
        <taxon>Actinomycetota</taxon>
        <taxon>Actinomycetes</taxon>
        <taxon>Streptosporangiales</taxon>
        <taxon>Thermomonosporaceae</taxon>
        <taxon>Actinomadura</taxon>
    </lineage>
</organism>
<gene>
    <name evidence="1" type="ORF">GCM10010191_26630</name>
</gene>
<proteinExistence type="predicted"/>
<protein>
    <recommendedName>
        <fullName evidence="3">Erythromycin esterase family protein</fullName>
    </recommendedName>
</protein>
<evidence type="ECO:0000313" key="1">
    <source>
        <dbReference type="EMBL" id="GAA2415165.1"/>
    </source>
</evidence>
<keyword evidence="2" id="KW-1185">Reference proteome</keyword>
<dbReference type="InterPro" id="IPR007815">
    <property type="entry name" value="Emycin_Estase"/>
</dbReference>
<sequence length="425" mass="45743">MPENNARVRLADWIRANGATLDTLDPEAPLDDLEPLREIIGDARVVALGEGCHFVREFTTARRRILRFLAERCGFTALAFEFGFAEGTALDPWLRGEGEEADLAGFGGTTSSGVTGELARWLRRHNTTSAHPLRFLGVDVPQAGGTLRPALEPVADYLREVDPEALPLVGTTLEISDRYAGGSVAVAAPRWADFDRADQNALTAALSRLILRARALEPLYIQRGGRQGYEVALRHIEAAWHADYMVGALNGIFTGTGLPADTSVRDRYMADTLLWHLDRLEPDARVVVAAHNNHIQKTPAEYDGELLAFVMGHYLADALGDDYRAIAMTHTADSVPEMNPDGSPEVGFSLVETPLAPPTAGSVEAALIDAGLGGAITLTDLRHARGTASPSGIRSQSAEMAMPVPEAFDAVLTTPTATTHFTTAF</sequence>
<dbReference type="PANTHER" id="PTHR31299">
    <property type="entry name" value="ESTERASE, PUTATIVE (AFU_ORTHOLOGUE AFUA_1G05850)-RELATED"/>
    <property type="match status" value="1"/>
</dbReference>
<dbReference type="PANTHER" id="PTHR31299:SF0">
    <property type="entry name" value="ESTERASE, PUTATIVE (AFU_ORTHOLOGUE AFUA_1G05850)-RELATED"/>
    <property type="match status" value="1"/>
</dbReference>
<dbReference type="SUPFAM" id="SSF159501">
    <property type="entry name" value="EreA/ChaN-like"/>
    <property type="match status" value="1"/>
</dbReference>
<dbReference type="InterPro" id="IPR052036">
    <property type="entry name" value="Hydrolase/PRTase-associated"/>
</dbReference>
<dbReference type="InterPro" id="IPR016273">
    <property type="entry name" value="Emycin_Estase_proteobac"/>
</dbReference>
<dbReference type="RefSeq" id="WP_344589179.1">
    <property type="nucleotide sequence ID" value="NZ_BAAARW010000011.1"/>
</dbReference>
<dbReference type="EMBL" id="BAAARW010000011">
    <property type="protein sequence ID" value="GAA2415165.1"/>
    <property type="molecule type" value="Genomic_DNA"/>
</dbReference>
<dbReference type="Pfam" id="PF05139">
    <property type="entry name" value="Erythro_esteras"/>
    <property type="match status" value="1"/>
</dbReference>
<accession>A0ABN3IVK6</accession>
<dbReference type="Proteomes" id="UP001501231">
    <property type="component" value="Unassembled WGS sequence"/>
</dbReference>
<evidence type="ECO:0008006" key="3">
    <source>
        <dbReference type="Google" id="ProtNLM"/>
    </source>
</evidence>
<reference evidence="1 2" key="1">
    <citation type="journal article" date="2019" name="Int. J. Syst. Evol. Microbiol.">
        <title>The Global Catalogue of Microorganisms (GCM) 10K type strain sequencing project: providing services to taxonomists for standard genome sequencing and annotation.</title>
        <authorList>
            <consortium name="The Broad Institute Genomics Platform"/>
            <consortium name="The Broad Institute Genome Sequencing Center for Infectious Disease"/>
            <person name="Wu L."/>
            <person name="Ma J."/>
        </authorList>
    </citation>
    <scope>NUCLEOTIDE SEQUENCE [LARGE SCALE GENOMIC DNA]</scope>
    <source>
        <strain evidence="1 2">JCM 3325</strain>
    </source>
</reference>
<dbReference type="Gene3D" id="1.20.1440.30">
    <property type="entry name" value="Biosynthetic Protein domain"/>
    <property type="match status" value="1"/>
</dbReference>
<dbReference type="Gene3D" id="3.30.1870.10">
    <property type="entry name" value="EreA-like, domain 2"/>
    <property type="match status" value="1"/>
</dbReference>
<comment type="caution">
    <text evidence="1">The sequence shown here is derived from an EMBL/GenBank/DDBJ whole genome shotgun (WGS) entry which is preliminary data.</text>
</comment>
<dbReference type="Gene3D" id="3.40.1660.10">
    <property type="entry name" value="EreA-like (biosynthetic domain)"/>
    <property type="match status" value="1"/>
</dbReference>
<dbReference type="PIRSF" id="PIRSF000880">
    <property type="entry name" value="Eryth_est"/>
    <property type="match status" value="1"/>
</dbReference>
<name>A0ABN3IVK6_9ACTN</name>
<dbReference type="CDD" id="cd14728">
    <property type="entry name" value="Ere-like"/>
    <property type="match status" value="1"/>
</dbReference>
<evidence type="ECO:0000313" key="2">
    <source>
        <dbReference type="Proteomes" id="UP001501231"/>
    </source>
</evidence>